<feature type="domain" description="NFD4 C-terminal" evidence="7">
    <location>
        <begin position="386"/>
        <end position="599"/>
    </location>
</feature>
<dbReference type="Pfam" id="PF06813">
    <property type="entry name" value="Nodulin-like"/>
    <property type="match status" value="1"/>
</dbReference>
<feature type="transmembrane region" description="Helical" evidence="5">
    <location>
        <begin position="528"/>
        <end position="547"/>
    </location>
</feature>
<name>A0AAU9R6M8_THLAR</name>
<feature type="transmembrane region" description="Helical" evidence="5">
    <location>
        <begin position="147"/>
        <end position="174"/>
    </location>
</feature>
<organism evidence="8 9">
    <name type="scientific">Thlaspi arvense</name>
    <name type="common">Field penny-cress</name>
    <dbReference type="NCBI Taxonomy" id="13288"/>
    <lineage>
        <taxon>Eukaryota</taxon>
        <taxon>Viridiplantae</taxon>
        <taxon>Streptophyta</taxon>
        <taxon>Embryophyta</taxon>
        <taxon>Tracheophyta</taxon>
        <taxon>Spermatophyta</taxon>
        <taxon>Magnoliopsida</taxon>
        <taxon>eudicotyledons</taxon>
        <taxon>Gunneridae</taxon>
        <taxon>Pentapetalae</taxon>
        <taxon>rosids</taxon>
        <taxon>malvids</taxon>
        <taxon>Brassicales</taxon>
        <taxon>Brassicaceae</taxon>
        <taxon>Thlaspideae</taxon>
        <taxon>Thlaspi</taxon>
    </lineage>
</organism>
<accession>A0AAU9R6M8</accession>
<keyword evidence="2 5" id="KW-0812">Transmembrane</keyword>
<evidence type="ECO:0000313" key="9">
    <source>
        <dbReference type="Proteomes" id="UP000836841"/>
    </source>
</evidence>
<dbReference type="CDD" id="cd17354">
    <property type="entry name" value="MFS_Mch1p_like"/>
    <property type="match status" value="1"/>
</dbReference>
<dbReference type="InterPro" id="IPR056555">
    <property type="entry name" value="NFD4_C"/>
</dbReference>
<evidence type="ECO:0000256" key="3">
    <source>
        <dbReference type="ARBA" id="ARBA00022989"/>
    </source>
</evidence>
<evidence type="ECO:0000256" key="4">
    <source>
        <dbReference type="ARBA" id="ARBA00023136"/>
    </source>
</evidence>
<feature type="transmembrane region" description="Helical" evidence="5">
    <location>
        <begin position="495"/>
        <end position="516"/>
    </location>
</feature>
<feature type="transmembrane region" description="Helical" evidence="5">
    <location>
        <begin position="247"/>
        <end position="268"/>
    </location>
</feature>
<evidence type="ECO:0000313" key="8">
    <source>
        <dbReference type="EMBL" id="CAH2034737.1"/>
    </source>
</evidence>
<evidence type="ECO:0000259" key="7">
    <source>
        <dbReference type="Pfam" id="PF23262"/>
    </source>
</evidence>
<feature type="transmembrane region" description="Helical" evidence="5">
    <location>
        <begin position="180"/>
        <end position="207"/>
    </location>
</feature>
<dbReference type="SUPFAM" id="SSF103473">
    <property type="entry name" value="MFS general substrate transporter"/>
    <property type="match status" value="2"/>
</dbReference>
<keyword evidence="4 5" id="KW-0472">Membrane</keyword>
<feature type="transmembrane region" description="Helical" evidence="5">
    <location>
        <begin position="216"/>
        <end position="235"/>
    </location>
</feature>
<dbReference type="Gene3D" id="1.20.1250.20">
    <property type="entry name" value="MFS general substrate transporter like domains"/>
    <property type="match status" value="2"/>
</dbReference>
<dbReference type="InterPro" id="IPR036259">
    <property type="entry name" value="MFS_trans_sf"/>
</dbReference>
<feature type="transmembrane region" description="Helical" evidence="5">
    <location>
        <begin position="465"/>
        <end position="483"/>
    </location>
</feature>
<dbReference type="GO" id="GO:0016020">
    <property type="term" value="C:membrane"/>
    <property type="evidence" value="ECO:0007669"/>
    <property type="project" value="UniProtKB-SubCell"/>
</dbReference>
<protein>
    <recommendedName>
        <fullName evidence="10">Nodulin-like domain-containing protein</fullName>
    </recommendedName>
</protein>
<dbReference type="Pfam" id="PF23262">
    <property type="entry name" value="NFD4_C"/>
    <property type="match status" value="1"/>
</dbReference>
<evidence type="ECO:0000256" key="1">
    <source>
        <dbReference type="ARBA" id="ARBA00004141"/>
    </source>
</evidence>
<proteinExistence type="predicted"/>
<sequence length="620" mass="68907">PKNPSLQKRSKAVDQQLCTLFYSIGQHQHHLPFHYHLLPLYMRPRIRDASDKLRPNRASFDEDLDDGEGKFHRKHPPPLRTMFGRWRKWTVLVAAIWIQASTGTNFDFSAYSSHLKSVLGISQVRLNYLAVASDLGKAFGWSSGIALGYLPLSVVLFAAAVMGFVGYGVQWLVITNIITLPYFLVFLCCLLAGLSICWFNTACFILCIRHFPNNRALALSLTVSFNGISAALYSLAFNAINPSSSNLYLLLNSLVPLMVSFAALFPVLTKPSIDPAPDNESRRHDSHVFAIMNVFAVMTSFHLLLSSSSTSARLHFLGAIFLMVFPLCAPLLVYAWDYFLPAINQRFHHESSGYVMLNIDELKSSKTGYEHTGSANQKNIVRLGDEHSFRLLISRLEFWLYYIAYFCGGTIGLVYSNNLGQISQSLGQSSTTLVTIYSSFSFFGRLLSAAPDFMHKRFRLTRTGWFAIALLPTPIAFFLLAISSLQQAALQTATALIGLSSGFIFAAAVSITSDLFGPNSVGVNHNILITNIPIGSLLYGFIAASIYEANASPEIRSVVSDSVVCIGRDCYFKTFLFWGCLSLIGLASSLLLYMRTKPVYHRLEQDRVSVASSYKELDPL</sequence>
<dbReference type="EMBL" id="OU466857">
    <property type="protein sequence ID" value="CAH2034737.1"/>
    <property type="molecule type" value="Genomic_DNA"/>
</dbReference>
<evidence type="ECO:0000259" key="6">
    <source>
        <dbReference type="Pfam" id="PF06813"/>
    </source>
</evidence>
<evidence type="ECO:0000256" key="5">
    <source>
        <dbReference type="SAM" id="Phobius"/>
    </source>
</evidence>
<dbReference type="FunFam" id="1.20.1250.20:FF:000640">
    <property type="entry name" value="Protein NUCLEAR FUSION DEFECTIVE 4"/>
    <property type="match status" value="1"/>
</dbReference>
<dbReference type="AlphaFoldDB" id="A0AAU9R6M8"/>
<feature type="transmembrane region" description="Helical" evidence="5">
    <location>
        <begin position="314"/>
        <end position="336"/>
    </location>
</feature>
<feature type="transmembrane region" description="Helical" evidence="5">
    <location>
        <begin position="398"/>
        <end position="416"/>
    </location>
</feature>
<dbReference type="PANTHER" id="PTHR21576">
    <property type="entry name" value="UNCHARACTERIZED NODULIN-LIKE PROTEIN"/>
    <property type="match status" value="1"/>
</dbReference>
<feature type="non-terminal residue" evidence="8">
    <location>
        <position position="620"/>
    </location>
</feature>
<dbReference type="PANTHER" id="PTHR21576:SF91">
    <property type="entry name" value="PROTEIN NUCLEAR FUSION DEFECTIVE 4"/>
    <property type="match status" value="1"/>
</dbReference>
<evidence type="ECO:0000256" key="2">
    <source>
        <dbReference type="ARBA" id="ARBA00022692"/>
    </source>
</evidence>
<evidence type="ECO:0008006" key="10">
    <source>
        <dbReference type="Google" id="ProtNLM"/>
    </source>
</evidence>
<feature type="domain" description="Nodulin-like" evidence="6">
    <location>
        <begin position="88"/>
        <end position="330"/>
    </location>
</feature>
<dbReference type="InterPro" id="IPR010658">
    <property type="entry name" value="Nodulin-like"/>
</dbReference>
<feature type="transmembrane region" description="Helical" evidence="5">
    <location>
        <begin position="575"/>
        <end position="594"/>
    </location>
</feature>
<dbReference type="Proteomes" id="UP000836841">
    <property type="component" value="Chromosome 1"/>
</dbReference>
<comment type="subcellular location">
    <subcellularLocation>
        <location evidence="1">Membrane</location>
        <topology evidence="1">Multi-pass membrane protein</topology>
    </subcellularLocation>
</comment>
<reference evidence="8 9" key="1">
    <citation type="submission" date="2022-03" db="EMBL/GenBank/DDBJ databases">
        <authorList>
            <person name="Nunn A."/>
            <person name="Chopra R."/>
            <person name="Nunn A."/>
            <person name="Contreras Garrido A."/>
        </authorList>
    </citation>
    <scope>NUCLEOTIDE SEQUENCE [LARGE SCALE GENOMIC DNA]</scope>
</reference>
<keyword evidence="9" id="KW-1185">Reference proteome</keyword>
<gene>
    <name evidence="8" type="ORF">TAV2_LOCUS1208</name>
</gene>
<feature type="transmembrane region" description="Helical" evidence="5">
    <location>
        <begin position="288"/>
        <end position="308"/>
    </location>
</feature>
<keyword evidence="3 5" id="KW-1133">Transmembrane helix</keyword>